<sequence>MSEIRTDPLTGLTTIFAPERAKRPIAIKSSQGDEDQSAEQIASDPFAEGKEDETEPELFAVRAPGSKPNGPGWSLRVVDNKYPALTPVSTPGSEHDSFGVHEVIVECPHYETHISRLGLASFRNMFHAYRARLRVHRQNPRLQYAIIFKNQGVLGGASLGHAHSQLMVSHVIPEALHREIETAQQYQAEQGTSLFEQLASDPVLVTEHFDLICPYASRFAFETWLIPRSRGTHYDHSRDEELDDLAAITRRLLKALETILGSHDLNFVIQTPPFPTGDDVGYTWTLRIYPRLAHLAGFELASQMYVNPVFPEQARELLQRELAKEQS</sequence>
<dbReference type="EC" id="2.7.7.12" evidence="4"/>
<keyword evidence="4" id="KW-0808">Transferase</keyword>
<dbReference type="PANTHER" id="PTHR42763:SF2">
    <property type="entry name" value="ADP-GLUCOSE PHOSPHORYLASE"/>
    <property type="match status" value="1"/>
</dbReference>
<dbReference type="InterPro" id="IPR032576">
    <property type="entry name" value="DUF4921"/>
</dbReference>
<evidence type="ECO:0000259" key="3">
    <source>
        <dbReference type="Pfam" id="PF16268"/>
    </source>
</evidence>
<dbReference type="GO" id="GO:0006012">
    <property type="term" value="P:galactose metabolic process"/>
    <property type="evidence" value="ECO:0007669"/>
    <property type="project" value="InterPro"/>
</dbReference>
<name>A0A517PTN4_9PLAN</name>
<dbReference type="Gene3D" id="3.30.428.10">
    <property type="entry name" value="HIT-like"/>
    <property type="match status" value="2"/>
</dbReference>
<dbReference type="GO" id="GO:0008270">
    <property type="term" value="F:zinc ion binding"/>
    <property type="evidence" value="ECO:0007669"/>
    <property type="project" value="InterPro"/>
</dbReference>
<feature type="region of interest" description="Disordered" evidence="2">
    <location>
        <begin position="1"/>
        <end position="72"/>
    </location>
</feature>
<dbReference type="SUPFAM" id="SSF54197">
    <property type="entry name" value="HIT-like"/>
    <property type="match status" value="2"/>
</dbReference>
<gene>
    <name evidence="4" type="primary">galT</name>
    <name evidence="4" type="ORF">HG66A1_45490</name>
</gene>
<dbReference type="InterPro" id="IPR053177">
    <property type="entry name" value="ADP-glucose_phosphorylase"/>
</dbReference>
<evidence type="ECO:0000256" key="2">
    <source>
        <dbReference type="SAM" id="MobiDB-lite"/>
    </source>
</evidence>
<proteinExistence type="predicted"/>
<dbReference type="GO" id="GO:0008108">
    <property type="term" value="F:UDP-glucose:hexose-1-phosphate uridylyltransferase activity"/>
    <property type="evidence" value="ECO:0007669"/>
    <property type="project" value="UniProtKB-EC"/>
</dbReference>
<accession>A0A517PTN4</accession>
<dbReference type="OrthoDB" id="9769064at2"/>
<dbReference type="EMBL" id="CP036266">
    <property type="protein sequence ID" value="QDT22739.1"/>
    <property type="molecule type" value="Genomic_DNA"/>
</dbReference>
<dbReference type="InterPro" id="IPR001937">
    <property type="entry name" value="GalP_UDPtransf1"/>
</dbReference>
<protein>
    <submittedName>
        <fullName evidence="4">Galactose-1-phosphate uridylyltransferase</fullName>
        <ecNumber evidence="4">2.7.7.12</ecNumber>
    </submittedName>
</protein>
<dbReference type="AlphaFoldDB" id="A0A517PTN4"/>
<keyword evidence="5" id="KW-1185">Reference proteome</keyword>
<dbReference type="Proteomes" id="UP000320421">
    <property type="component" value="Chromosome"/>
</dbReference>
<evidence type="ECO:0000313" key="4">
    <source>
        <dbReference type="EMBL" id="QDT22739.1"/>
    </source>
</evidence>
<reference evidence="4 5" key="1">
    <citation type="submission" date="2019-02" db="EMBL/GenBank/DDBJ databases">
        <title>Deep-cultivation of Planctomycetes and their phenomic and genomic characterization uncovers novel biology.</title>
        <authorList>
            <person name="Wiegand S."/>
            <person name="Jogler M."/>
            <person name="Boedeker C."/>
            <person name="Pinto D."/>
            <person name="Vollmers J."/>
            <person name="Rivas-Marin E."/>
            <person name="Kohn T."/>
            <person name="Peeters S.H."/>
            <person name="Heuer A."/>
            <person name="Rast P."/>
            <person name="Oberbeckmann S."/>
            <person name="Bunk B."/>
            <person name="Jeske O."/>
            <person name="Meyerdierks A."/>
            <person name="Storesund J.E."/>
            <person name="Kallscheuer N."/>
            <person name="Luecker S."/>
            <person name="Lage O.M."/>
            <person name="Pohl T."/>
            <person name="Merkel B.J."/>
            <person name="Hornburger P."/>
            <person name="Mueller R.-W."/>
            <person name="Bruemmer F."/>
            <person name="Labrenz M."/>
            <person name="Spormann A.M."/>
            <person name="Op den Camp H."/>
            <person name="Overmann J."/>
            <person name="Amann R."/>
            <person name="Jetten M.S.M."/>
            <person name="Mascher T."/>
            <person name="Medema M.H."/>
            <person name="Devos D.P."/>
            <person name="Kaster A.-K."/>
            <person name="Ovreas L."/>
            <person name="Rohde M."/>
            <person name="Galperin M.Y."/>
            <person name="Jogler C."/>
        </authorList>
    </citation>
    <scope>NUCLEOTIDE SEQUENCE [LARGE SCALE GENOMIC DNA]</scope>
    <source>
        <strain evidence="4 5">HG66A1</strain>
    </source>
</reference>
<dbReference type="Pfam" id="PF16268">
    <property type="entry name" value="DUF4921"/>
    <property type="match status" value="1"/>
</dbReference>
<dbReference type="PIRSF" id="PIRSF000808">
    <property type="entry name" value="GalT"/>
    <property type="match status" value="1"/>
</dbReference>
<feature type="active site" description="Tele-UMP-histidine intermediate" evidence="1">
    <location>
        <position position="163"/>
    </location>
</feature>
<dbReference type="InterPro" id="IPR036265">
    <property type="entry name" value="HIT-like_sf"/>
</dbReference>
<feature type="domain" description="DUF4921" evidence="3">
    <location>
        <begin position="133"/>
        <end position="324"/>
    </location>
</feature>
<keyword evidence="4" id="KW-0548">Nucleotidyltransferase</keyword>
<organism evidence="4 5">
    <name type="scientific">Gimesia chilikensis</name>
    <dbReference type="NCBI Taxonomy" id="2605989"/>
    <lineage>
        <taxon>Bacteria</taxon>
        <taxon>Pseudomonadati</taxon>
        <taxon>Planctomycetota</taxon>
        <taxon>Planctomycetia</taxon>
        <taxon>Planctomycetales</taxon>
        <taxon>Planctomycetaceae</taxon>
        <taxon>Gimesia</taxon>
    </lineage>
</organism>
<dbReference type="RefSeq" id="WP_145189071.1">
    <property type="nucleotide sequence ID" value="NZ_CP036266.1"/>
</dbReference>
<dbReference type="PANTHER" id="PTHR42763">
    <property type="entry name" value="ADP-GLUCOSE PHOSPHORYLASE"/>
    <property type="match status" value="1"/>
</dbReference>
<evidence type="ECO:0000256" key="1">
    <source>
        <dbReference type="PIRSR" id="PIRSR000808-1"/>
    </source>
</evidence>
<evidence type="ECO:0000313" key="5">
    <source>
        <dbReference type="Proteomes" id="UP000320421"/>
    </source>
</evidence>